<accession>A0ACB8TN25</accession>
<evidence type="ECO:0000313" key="2">
    <source>
        <dbReference type="Proteomes" id="UP001055072"/>
    </source>
</evidence>
<feature type="non-terminal residue" evidence="1">
    <location>
        <position position="424"/>
    </location>
</feature>
<name>A0ACB8TN25_9APHY</name>
<feature type="non-terminal residue" evidence="1">
    <location>
        <position position="1"/>
    </location>
</feature>
<proteinExistence type="predicted"/>
<reference evidence="1" key="1">
    <citation type="journal article" date="2021" name="Environ. Microbiol.">
        <title>Gene family expansions and transcriptome signatures uncover fungal adaptations to wood decay.</title>
        <authorList>
            <person name="Hage H."/>
            <person name="Miyauchi S."/>
            <person name="Viragh M."/>
            <person name="Drula E."/>
            <person name="Min B."/>
            <person name="Chaduli D."/>
            <person name="Navarro D."/>
            <person name="Favel A."/>
            <person name="Norest M."/>
            <person name="Lesage-Meessen L."/>
            <person name="Balint B."/>
            <person name="Merenyi Z."/>
            <person name="de Eugenio L."/>
            <person name="Morin E."/>
            <person name="Martinez A.T."/>
            <person name="Baldrian P."/>
            <person name="Stursova M."/>
            <person name="Martinez M.J."/>
            <person name="Novotny C."/>
            <person name="Magnuson J.K."/>
            <person name="Spatafora J.W."/>
            <person name="Maurice S."/>
            <person name="Pangilinan J."/>
            <person name="Andreopoulos W."/>
            <person name="LaButti K."/>
            <person name="Hundley H."/>
            <person name="Na H."/>
            <person name="Kuo A."/>
            <person name="Barry K."/>
            <person name="Lipzen A."/>
            <person name="Henrissat B."/>
            <person name="Riley R."/>
            <person name="Ahrendt S."/>
            <person name="Nagy L.G."/>
            <person name="Grigoriev I.V."/>
            <person name="Martin F."/>
            <person name="Rosso M.N."/>
        </authorList>
    </citation>
    <scope>NUCLEOTIDE SEQUENCE</scope>
    <source>
        <strain evidence="1">CBS 384.51</strain>
    </source>
</reference>
<protein>
    <submittedName>
        <fullName evidence="1">Uncharacterized protein</fullName>
    </submittedName>
</protein>
<evidence type="ECO:0000313" key="1">
    <source>
        <dbReference type="EMBL" id="KAI0083359.1"/>
    </source>
</evidence>
<keyword evidence="2" id="KW-1185">Reference proteome</keyword>
<dbReference type="Proteomes" id="UP001055072">
    <property type="component" value="Unassembled WGS sequence"/>
</dbReference>
<sequence>PFNSLDGWREVSVRIRVPCEDNTQCKSEDETPEFEVSGVFIRPLTEVIRAVFQSSAALSYHLIPFKLYAQSPSPSYDSESPSFDLPSPDTTHPDTERVYSGLFNSDAMNEEYERISTKFDHNAPPASADSTSTTNPGTNSTFAGPAPTIENTIAAMMLWSDSTHLASFGTASLWPIYLYFGNQSKYTRAKPSECASHHIAYLPSLPSSFQDWYLRTYGVAPSAEVLTHCKRELMQKIWELLLDEDFRHAYEHGMLIKFADSIIRRLFPRIFTYSADYPEKILLASLKFLANAPCPRCMILKSEIAALGTKLDARRRAKVRVDDASRRSAIERCRAWIYAGGRKICSKAVEAYMGTTSWVPTRNAFSEKLHQFGVNFYSLFVPDLLHEFELGVWKATFIHLLRILYAAGGECIQELNERFRQVPT</sequence>
<gene>
    <name evidence="1" type="ORF">BDY19DRAFT_857627</name>
</gene>
<dbReference type="EMBL" id="MU274971">
    <property type="protein sequence ID" value="KAI0083359.1"/>
    <property type="molecule type" value="Genomic_DNA"/>
</dbReference>
<comment type="caution">
    <text evidence="1">The sequence shown here is derived from an EMBL/GenBank/DDBJ whole genome shotgun (WGS) entry which is preliminary data.</text>
</comment>
<organism evidence="1 2">
    <name type="scientific">Irpex rosettiformis</name>
    <dbReference type="NCBI Taxonomy" id="378272"/>
    <lineage>
        <taxon>Eukaryota</taxon>
        <taxon>Fungi</taxon>
        <taxon>Dikarya</taxon>
        <taxon>Basidiomycota</taxon>
        <taxon>Agaricomycotina</taxon>
        <taxon>Agaricomycetes</taxon>
        <taxon>Polyporales</taxon>
        <taxon>Irpicaceae</taxon>
        <taxon>Irpex</taxon>
    </lineage>
</organism>